<sequence length="75" mass="8999">MKKAKTIKIFPAPHVEIRLHVSEEMEEDFKKCYFSEGMYSCRKCSWCKVKMEGTIICRFSTFKREMLRQLGLEQK</sequence>
<protein>
    <submittedName>
        <fullName evidence="1">Uncharacterized protein</fullName>
    </submittedName>
</protein>
<gene>
    <name evidence="1" type="ORF">ERS852450_03000</name>
</gene>
<proteinExistence type="predicted"/>
<evidence type="ECO:0000313" key="2">
    <source>
        <dbReference type="Proteomes" id="UP000095679"/>
    </source>
</evidence>
<dbReference type="Proteomes" id="UP000095679">
    <property type="component" value="Unassembled WGS sequence"/>
</dbReference>
<evidence type="ECO:0000313" key="1">
    <source>
        <dbReference type="EMBL" id="CUP06715.1"/>
    </source>
</evidence>
<dbReference type="RefSeq" id="WP_055299869.1">
    <property type="nucleotide sequence ID" value="NZ_BLYK01000040.1"/>
</dbReference>
<dbReference type="AlphaFoldDB" id="A0A174KAW1"/>
<dbReference type="EMBL" id="CYZL01000039">
    <property type="protein sequence ID" value="CUP06715.1"/>
    <property type="molecule type" value="Genomic_DNA"/>
</dbReference>
<reference evidence="1 2" key="1">
    <citation type="submission" date="2015-09" db="EMBL/GenBank/DDBJ databases">
        <authorList>
            <consortium name="Pathogen Informatics"/>
        </authorList>
    </citation>
    <scope>NUCLEOTIDE SEQUENCE [LARGE SCALE GENOMIC DNA]</scope>
    <source>
        <strain evidence="1 2">2789STDY5834835</strain>
    </source>
</reference>
<organism evidence="1 2">
    <name type="scientific">Anaerobutyricum hallii</name>
    <dbReference type="NCBI Taxonomy" id="39488"/>
    <lineage>
        <taxon>Bacteria</taxon>
        <taxon>Bacillati</taxon>
        <taxon>Bacillota</taxon>
        <taxon>Clostridia</taxon>
        <taxon>Lachnospirales</taxon>
        <taxon>Lachnospiraceae</taxon>
        <taxon>Anaerobutyricum</taxon>
    </lineage>
</organism>
<accession>A0A174KAW1</accession>
<name>A0A174KAW1_9FIRM</name>